<sequence>MHIFHSISYYFRTMPLNISLGLITCSVRIHIQ</sequence>
<dbReference type="AlphaFoldDB" id="A0A0K2U476"/>
<name>A0A0K2U476_LEPSM</name>
<dbReference type="EMBL" id="HACA01015647">
    <property type="protein sequence ID" value="CDW33008.1"/>
    <property type="molecule type" value="Transcribed_RNA"/>
</dbReference>
<accession>A0A0K2U476</accession>
<evidence type="ECO:0000313" key="1">
    <source>
        <dbReference type="EMBL" id="CDW33008.1"/>
    </source>
</evidence>
<proteinExistence type="predicted"/>
<protein>
    <submittedName>
        <fullName evidence="1">Uncharacterized protein</fullName>
    </submittedName>
</protein>
<reference evidence="1" key="1">
    <citation type="submission" date="2014-05" db="EMBL/GenBank/DDBJ databases">
        <authorList>
            <person name="Chronopoulou M."/>
        </authorList>
    </citation>
    <scope>NUCLEOTIDE SEQUENCE</scope>
    <source>
        <tissue evidence="1">Whole organism</tissue>
    </source>
</reference>
<organism evidence="1">
    <name type="scientific">Lepeophtheirus salmonis</name>
    <name type="common">Salmon louse</name>
    <name type="synonym">Caligus salmonis</name>
    <dbReference type="NCBI Taxonomy" id="72036"/>
    <lineage>
        <taxon>Eukaryota</taxon>
        <taxon>Metazoa</taxon>
        <taxon>Ecdysozoa</taxon>
        <taxon>Arthropoda</taxon>
        <taxon>Crustacea</taxon>
        <taxon>Multicrustacea</taxon>
        <taxon>Hexanauplia</taxon>
        <taxon>Copepoda</taxon>
        <taxon>Siphonostomatoida</taxon>
        <taxon>Caligidae</taxon>
        <taxon>Lepeophtheirus</taxon>
    </lineage>
</organism>